<dbReference type="GO" id="GO:0036464">
    <property type="term" value="C:cytoplasmic ribonucleoprotein granule"/>
    <property type="evidence" value="ECO:0007669"/>
    <property type="project" value="TreeGrafter"/>
</dbReference>
<dbReference type="CDD" id="cd18719">
    <property type="entry name" value="PIN_Zc3h12a-N4BP1-like"/>
    <property type="match status" value="1"/>
</dbReference>
<dbReference type="Gene3D" id="3.40.50.11980">
    <property type="match status" value="1"/>
</dbReference>
<sequence>MESETSVLSLEFVIDKHQSAIVKTAEERITYLFNCKVELKDFAGSPKHKQWVCVTGNGASKAKEYVLALTSPTETICIKNIWKHPMFTPQLEDEIETRSCAALSKCEDGDLVISGTELSVILAQSMIDVMFSKTTTDFTGKKMKLDDSRSTIPDSGIDMCYTDHDFSVKENDRDELRGNVSLNKNNSSLTSVVSQPSSTSTVAAAYYTDGFLTSDPRSSPHEITTCSLYTPFSPSGSVFNACTATSHKKALTDYDGNWQSTRDGKDLSLNAQRTMRIATEQPAAEMEHFPEELINNSMYASASAIYPRTQDTQMFVPQFYSNGGIATAKNAFHTVNHAGDGAVSTVCSHFSTDPHHSGLLGHVPVEVCSTDSSQKESTYLSPQAKDQQTYLRNLGHSLHYSNEDIEKGLAYYSMDDIIRPSEFLTTLNRIKAQRHGEGLQNIGTDYREVTSKPHVPAALPVSNAGPQATSSEMSMHDLDASVICMGSLRGDDSTIVLSSEDEFDENEEPMLDFPVAPNTSPPTHYPTPTPSELQPTVRREPTVCMNREVSMNRNSMLMAEDCAMSQQPTANSILRYIIIDGSNVAMAHGNNKVFSVEGLRICINYFVSRGHDRITAFVPEWRRYSENQTSITGKALLEKLHVDGFIKFTPARRVNGRVIASYDDRFILNLAEKEDGVIVSNDQFRDLCKERESYQNIVANRLLQFMFVRDHFMPPDDPLGRHGPHLDDFLRHPQLPQMPAYNSGNLNRRETSPITVEERLMVNLMQPIQRQPTRKNFEHFYSNCSYCLVETMQYLTLKIQIPHLRSLLSQ</sequence>
<evidence type="ECO:0000256" key="1">
    <source>
        <dbReference type="SAM" id="MobiDB-lite"/>
    </source>
</evidence>
<protein>
    <recommendedName>
        <fullName evidence="2">RNase NYN domain-containing protein</fullName>
    </recommendedName>
</protein>
<dbReference type="PANTHER" id="PTHR12876:SF35">
    <property type="entry name" value="LD08718P-RELATED"/>
    <property type="match status" value="1"/>
</dbReference>
<feature type="region of interest" description="Disordered" evidence="1">
    <location>
        <begin position="502"/>
        <end position="536"/>
    </location>
</feature>
<dbReference type="PANTHER" id="PTHR12876">
    <property type="entry name" value="N4BP1-RELATED"/>
    <property type="match status" value="1"/>
</dbReference>
<evidence type="ECO:0000259" key="2">
    <source>
        <dbReference type="Pfam" id="PF11977"/>
    </source>
</evidence>
<dbReference type="EMBL" id="HACG01037033">
    <property type="protein sequence ID" value="CEK83898.1"/>
    <property type="molecule type" value="Transcribed_RNA"/>
</dbReference>
<proteinExistence type="predicted"/>
<dbReference type="InterPro" id="IPR021869">
    <property type="entry name" value="RNase_Zc3h12_NYN"/>
</dbReference>
<organism evidence="3">
    <name type="scientific">Arion vulgaris</name>
    <dbReference type="NCBI Taxonomy" id="1028688"/>
    <lineage>
        <taxon>Eukaryota</taxon>
        <taxon>Metazoa</taxon>
        <taxon>Spiralia</taxon>
        <taxon>Lophotrochozoa</taxon>
        <taxon>Mollusca</taxon>
        <taxon>Gastropoda</taxon>
        <taxon>Heterobranchia</taxon>
        <taxon>Euthyneura</taxon>
        <taxon>Panpulmonata</taxon>
        <taxon>Eupulmonata</taxon>
        <taxon>Stylommatophora</taxon>
        <taxon>Helicina</taxon>
        <taxon>Arionoidea</taxon>
        <taxon>Arionidae</taxon>
        <taxon>Arion</taxon>
    </lineage>
</organism>
<name>A0A0B7ASN8_9EUPU</name>
<dbReference type="InterPro" id="IPR051101">
    <property type="entry name" value="ZC3H12/N4BP1_RNase_Reg"/>
</dbReference>
<dbReference type="FunFam" id="3.40.50.11980:FF:000001">
    <property type="entry name" value="ZC3H12A isoform 1"/>
    <property type="match status" value="1"/>
</dbReference>
<gene>
    <name evidence="3" type="primary">ORF139628</name>
</gene>
<dbReference type="GO" id="GO:0005634">
    <property type="term" value="C:nucleus"/>
    <property type="evidence" value="ECO:0007669"/>
    <property type="project" value="TreeGrafter"/>
</dbReference>
<reference evidence="3" key="1">
    <citation type="submission" date="2014-12" db="EMBL/GenBank/DDBJ databases">
        <title>Insight into the proteome of Arion vulgaris.</title>
        <authorList>
            <person name="Aradska J."/>
            <person name="Bulat T."/>
            <person name="Smidak R."/>
            <person name="Sarate P."/>
            <person name="Gangsoo J."/>
            <person name="Sialana F."/>
            <person name="Bilban M."/>
            <person name="Lubec G."/>
        </authorList>
    </citation>
    <scope>NUCLEOTIDE SEQUENCE</scope>
    <source>
        <tissue evidence="3">Skin</tissue>
    </source>
</reference>
<feature type="domain" description="RNase NYN" evidence="2">
    <location>
        <begin position="574"/>
        <end position="728"/>
    </location>
</feature>
<dbReference type="GO" id="GO:0003729">
    <property type="term" value="F:mRNA binding"/>
    <property type="evidence" value="ECO:0007669"/>
    <property type="project" value="TreeGrafter"/>
</dbReference>
<dbReference type="AlphaFoldDB" id="A0A0B7ASN8"/>
<dbReference type="GO" id="GO:0004521">
    <property type="term" value="F:RNA endonuclease activity"/>
    <property type="evidence" value="ECO:0007669"/>
    <property type="project" value="TreeGrafter"/>
</dbReference>
<feature type="compositionally biased region" description="Pro residues" evidence="1">
    <location>
        <begin position="519"/>
        <end position="529"/>
    </location>
</feature>
<evidence type="ECO:0000313" key="3">
    <source>
        <dbReference type="EMBL" id="CEK83898.1"/>
    </source>
</evidence>
<dbReference type="Pfam" id="PF11977">
    <property type="entry name" value="RNase_Zc3h12a"/>
    <property type="match status" value="1"/>
</dbReference>
<accession>A0A0B7ASN8</accession>